<evidence type="ECO:0000313" key="4">
    <source>
        <dbReference type="EMBL" id="KRN84904.1"/>
    </source>
</evidence>
<proteinExistence type="predicted"/>
<dbReference type="PRINTS" id="PR00037">
    <property type="entry name" value="HTHLACR"/>
</dbReference>
<dbReference type="SMART" id="SM00420">
    <property type="entry name" value="HTH_DEOR"/>
    <property type="match status" value="1"/>
</dbReference>
<dbReference type="InterPro" id="IPR014036">
    <property type="entry name" value="DeoR-like_C"/>
</dbReference>
<dbReference type="Pfam" id="PF08220">
    <property type="entry name" value="HTH_DeoR"/>
    <property type="match status" value="1"/>
</dbReference>
<evidence type="ECO:0000256" key="2">
    <source>
        <dbReference type="ARBA" id="ARBA00023163"/>
    </source>
</evidence>
<dbReference type="SUPFAM" id="SSF100950">
    <property type="entry name" value="NagB/RpiA/CoA transferase-like"/>
    <property type="match status" value="1"/>
</dbReference>
<dbReference type="STRING" id="89059.LAC1533_2033"/>
<dbReference type="InterPro" id="IPR036390">
    <property type="entry name" value="WH_DNA-bd_sf"/>
</dbReference>
<evidence type="ECO:0000313" key="5">
    <source>
        <dbReference type="Proteomes" id="UP000051491"/>
    </source>
</evidence>
<dbReference type="Gene3D" id="3.40.50.1360">
    <property type="match status" value="1"/>
</dbReference>
<dbReference type="Gene3D" id="1.10.10.10">
    <property type="entry name" value="Winged helix-like DNA-binding domain superfamily/Winged helix DNA-binding domain"/>
    <property type="match status" value="1"/>
</dbReference>
<feature type="domain" description="HTH deoR-type" evidence="3">
    <location>
        <begin position="5"/>
        <end position="60"/>
    </location>
</feature>
<dbReference type="InterPro" id="IPR050313">
    <property type="entry name" value="Carb_Metab_HTH_regulators"/>
</dbReference>
<dbReference type="InterPro" id="IPR001034">
    <property type="entry name" value="DeoR_HTH"/>
</dbReference>
<dbReference type="InterPro" id="IPR036388">
    <property type="entry name" value="WH-like_DNA-bd_sf"/>
</dbReference>
<comment type="caution">
    <text evidence="4">The sequence shown here is derived from an EMBL/GenBank/DDBJ whole genome shotgun (WGS) entry which is preliminary data.</text>
</comment>
<dbReference type="Proteomes" id="UP000051491">
    <property type="component" value="Unassembled WGS sequence"/>
</dbReference>
<keyword evidence="2" id="KW-0804">Transcription</keyword>
<dbReference type="PATRIC" id="fig|89059.3.peg.1046"/>
<dbReference type="SMART" id="SM01134">
    <property type="entry name" value="DeoRC"/>
    <property type="match status" value="1"/>
</dbReference>
<dbReference type="PROSITE" id="PS51000">
    <property type="entry name" value="HTH_DEOR_2"/>
    <property type="match status" value="1"/>
</dbReference>
<dbReference type="SUPFAM" id="SSF46785">
    <property type="entry name" value="Winged helix' DNA-binding domain"/>
    <property type="match status" value="1"/>
</dbReference>
<dbReference type="PANTHER" id="PTHR30363:SF56">
    <property type="entry name" value="TRANSCRIPTIONAL REGULATOR, DEOR FAMILY"/>
    <property type="match status" value="1"/>
</dbReference>
<name>A0A0R2K5T6_9LACO</name>
<protein>
    <submittedName>
        <fullName evidence="4">Transcription regulator of fructose operon</fullName>
    </submittedName>
</protein>
<accession>A0A0R2K5T6</accession>
<evidence type="ECO:0000259" key="3">
    <source>
        <dbReference type="PROSITE" id="PS51000"/>
    </source>
</evidence>
<dbReference type="EMBL" id="JQBK01000024">
    <property type="protein sequence ID" value="KRN84904.1"/>
    <property type="molecule type" value="Genomic_DNA"/>
</dbReference>
<reference evidence="4 5" key="1">
    <citation type="journal article" date="2015" name="Genome Announc.">
        <title>Expanding the biotechnology potential of lactobacilli through comparative genomics of 213 strains and associated genera.</title>
        <authorList>
            <person name="Sun Z."/>
            <person name="Harris H.M."/>
            <person name="McCann A."/>
            <person name="Guo C."/>
            <person name="Argimon S."/>
            <person name="Zhang W."/>
            <person name="Yang X."/>
            <person name="Jeffery I.B."/>
            <person name="Cooney J.C."/>
            <person name="Kagawa T.F."/>
            <person name="Liu W."/>
            <person name="Song Y."/>
            <person name="Salvetti E."/>
            <person name="Wrobel A."/>
            <person name="Rasinkangas P."/>
            <person name="Parkhill J."/>
            <person name="Rea M.C."/>
            <person name="O'Sullivan O."/>
            <person name="Ritari J."/>
            <person name="Douillard F.P."/>
            <person name="Paul Ross R."/>
            <person name="Yang R."/>
            <person name="Briner A.E."/>
            <person name="Felis G.E."/>
            <person name="de Vos W.M."/>
            <person name="Barrangou R."/>
            <person name="Klaenhammer T.R."/>
            <person name="Caufield P.W."/>
            <person name="Cui Y."/>
            <person name="Zhang H."/>
            <person name="O'Toole P.W."/>
        </authorList>
    </citation>
    <scope>NUCLEOTIDE SEQUENCE [LARGE SCALE GENOMIC DNA]</scope>
    <source>
        <strain evidence="4 5">DSM 15353</strain>
    </source>
</reference>
<organism evidence="4 5">
    <name type="scientific">Ligilactobacillus acidipiscis</name>
    <dbReference type="NCBI Taxonomy" id="89059"/>
    <lineage>
        <taxon>Bacteria</taxon>
        <taxon>Bacillati</taxon>
        <taxon>Bacillota</taxon>
        <taxon>Bacilli</taxon>
        <taxon>Lactobacillales</taxon>
        <taxon>Lactobacillaceae</taxon>
        <taxon>Ligilactobacillus</taxon>
    </lineage>
</organism>
<evidence type="ECO:0000256" key="1">
    <source>
        <dbReference type="ARBA" id="ARBA00023015"/>
    </source>
</evidence>
<dbReference type="PANTHER" id="PTHR30363">
    <property type="entry name" value="HTH-TYPE TRANSCRIPTIONAL REGULATOR SRLR-RELATED"/>
    <property type="match status" value="1"/>
</dbReference>
<sequence length="251" mass="27702">MEVLAEQRQQMIMEMLSDSKVVKLKDICQQTKCSASSARRDLQILEEQGSLVRIHGGAKAKHDLQREMDMTGKSTQNVSAKDRIAQLAAAKITDEDVIFLDAGTSTLAVVRYLRPEQHLTVVTNGVIHASQLADQGIRTLLVGGMLKNTTKAIIGTKTVRDLQRYRFNKVFLGTNGVHDEYGLTTPDPEEAAVKQAALGQAEEVFVLADGSKFDAVSFVKIADLEQVTLITTDIPRVVFDKYSRQTNILEV</sequence>
<dbReference type="AlphaFoldDB" id="A0A0R2K5T6"/>
<keyword evidence="1" id="KW-0805">Transcription regulation</keyword>
<gene>
    <name evidence="4" type="ORF">IV43_GL000990</name>
</gene>
<dbReference type="InterPro" id="IPR037171">
    <property type="entry name" value="NagB/RpiA_transferase-like"/>
</dbReference>
<dbReference type="GO" id="GO:0003700">
    <property type="term" value="F:DNA-binding transcription factor activity"/>
    <property type="evidence" value="ECO:0007669"/>
    <property type="project" value="InterPro"/>
</dbReference>
<dbReference type="Pfam" id="PF00455">
    <property type="entry name" value="DeoRC"/>
    <property type="match status" value="1"/>
</dbReference>